<evidence type="ECO:0000259" key="3">
    <source>
        <dbReference type="Pfam" id="PF20155"/>
    </source>
</evidence>
<keyword evidence="1" id="KW-1245">Viral tail assembly</keyword>
<keyword evidence="1" id="KW-1188">Viral release from host cell</keyword>
<evidence type="ECO:0000256" key="2">
    <source>
        <dbReference type="SAM" id="MobiDB-lite"/>
    </source>
</evidence>
<feature type="domain" description="Tape measure protein N-terminal" evidence="3">
    <location>
        <begin position="329"/>
        <end position="514"/>
    </location>
</feature>
<feature type="region of interest" description="Disordered" evidence="2">
    <location>
        <begin position="38"/>
        <end position="58"/>
    </location>
</feature>
<evidence type="ECO:0000313" key="5">
    <source>
        <dbReference type="Proteomes" id="UP001236076"/>
    </source>
</evidence>
<dbReference type="InterPro" id="IPR013491">
    <property type="entry name" value="Tape_meas_N"/>
</dbReference>
<dbReference type="Pfam" id="PF20155">
    <property type="entry name" value="TMP_3"/>
    <property type="match status" value="1"/>
</dbReference>
<dbReference type="GO" id="GO:0098003">
    <property type="term" value="P:viral tail assembly"/>
    <property type="evidence" value="ECO:0007669"/>
    <property type="project" value="UniProtKB-KW"/>
</dbReference>
<keyword evidence="5" id="KW-1185">Reference proteome</keyword>
<evidence type="ECO:0000256" key="1">
    <source>
        <dbReference type="ARBA" id="ARBA00022465"/>
    </source>
</evidence>
<proteinExistence type="predicted"/>
<name>A0AAE9TFL3_9CAUD</name>
<dbReference type="EMBL" id="OP744025">
    <property type="protein sequence ID" value="UZZ64199.1"/>
    <property type="molecule type" value="Genomic_DNA"/>
</dbReference>
<protein>
    <submittedName>
        <fullName evidence="4">Membrane protein</fullName>
    </submittedName>
</protein>
<reference evidence="4 5" key="1">
    <citation type="submission" date="2022-10" db="EMBL/GenBank/DDBJ databases">
        <authorList>
            <person name="Cortes-Martin A."/>
            <person name="Buttimer C.T.H."/>
            <person name="Hill C."/>
        </authorList>
    </citation>
    <scope>NUCLEOTIDE SEQUENCE [LARGE SCALE GENOMIC DNA]</scope>
</reference>
<gene>
    <name evidence="4" type="ORF">A54_235</name>
</gene>
<dbReference type="NCBIfam" id="TIGR02675">
    <property type="entry name" value="tape_meas_nterm"/>
    <property type="match status" value="1"/>
</dbReference>
<sequence>MAVEVIATTKNRVIFETDKGSYRKAREEIRKLSNEWKKASTEATAAGKNSPAEAYKQSAREMRLVSKRLEETRKREEKKATDYRIALAKKEAKAKEAIQKVSAAKIRQQVKSLTAASPGSAEMRKFYQEQEKAARAAARSANRTATPLPPFNIQRVEAANQLLSRGNREPGSGIVGDPNSRFNPELIAAQNRAMQRSSRIKERMQKQQTQEQERERVRAARAAARIDDVTAQQRIRLSSRYGRGYAGALGRDSEGRGIEDLNRQFRAGTLSSGQYRQSVQALERQFRAAQSSAGSFSSTLRDIRSNLVSATAAYGVFSAGASITRQGQFFEGINATSLLISDSAEEAGQRVKFVRDEAYRLGLDLKTASQGFTQLAISADGVISKSQTDELFSAFSEYSTALQVDPVRYQRGITAIQQILGKGQVMAEELKGQLAEAIPGSLQVFLKATQEAFGDTSIDIAKLLKLMEDGELKASKIIPLVGKYYAEAANKGGALDKALESNRVAYQRLTQTFAEFQNRIFQGGFGEQLTRVFNNLATILSSNGNVASTIGRFFGNVIEGFTDMVLEIHDNLVLLDRVVSYYFKKIGVEGDTLRQVFDWGSYLLGIGLFLGGLTKVFNILAKIAGLKGALKEIRGTLGGDLATGGKTTTGANTTASGGATTPGKTSVAGRFSQLGKLGKLFGLGTLYSAGSEINDRFIQSGESRLAGAGLDATAFQQQYGVTPQPVGLTDVFRELFGGSRDITVDPNTISTPSGIRPSGFPLEAPAAPPEGKITVEIKSGEIRQYIRAIVDEENGFNINLLTQGGNQ</sequence>
<organism evidence="4 5">
    <name type="scientific">Escherichia phage A5-4</name>
    <dbReference type="NCBI Taxonomy" id="2996162"/>
    <lineage>
        <taxon>Viruses</taxon>
        <taxon>Duplodnaviria</taxon>
        <taxon>Heunggongvirae</taxon>
        <taxon>Uroviricota</taxon>
        <taxon>Caudoviricetes</taxon>
        <taxon>Vequintavirinae</taxon>
    </lineage>
</organism>
<accession>A0AAE9TFL3</accession>
<dbReference type="Proteomes" id="UP001236076">
    <property type="component" value="Segment"/>
</dbReference>
<evidence type="ECO:0000313" key="4">
    <source>
        <dbReference type="EMBL" id="UZZ64199.1"/>
    </source>
</evidence>